<feature type="chain" id="PRO_5039059634" evidence="3">
    <location>
        <begin position="31"/>
        <end position="469"/>
    </location>
</feature>
<keyword evidence="2" id="KW-1133">Transmembrane helix</keyword>
<organism evidence="4 5">
    <name type="scientific">Planotetraspora silvatica</name>
    <dbReference type="NCBI Taxonomy" id="234614"/>
    <lineage>
        <taxon>Bacteria</taxon>
        <taxon>Bacillati</taxon>
        <taxon>Actinomycetota</taxon>
        <taxon>Actinomycetes</taxon>
        <taxon>Streptosporangiales</taxon>
        <taxon>Streptosporangiaceae</taxon>
        <taxon>Planotetraspora</taxon>
    </lineage>
</organism>
<keyword evidence="3" id="KW-0732">Signal</keyword>
<sequence>MTVVPIMALSAACRWAAIGLLAAMSVPAVSATPALAAAGCPHLGETANRYIDEEKLCVNFQQEVANWIATGQQPDLGRALSKSAKGSTVQVVPQQANPIQSPGTPSQPVKENSGQAQAKKPARRHRHTTHHPDVAGTDRRPELSTDRPDVATPTPTLRSGKMHHPETYGHGRDVAGARGDRIRRATGKHHPALRTSGVEPRSAPTAVNPGAGQVLSHETAPASPSPMVISAAVIAVLLLGIAFSFRRQLRMRWRRNRLARDGDRLLRSSSPTEMLPPAEEESATSIGYAVALSALRGMGLTGPGSDSVARAMIVELLTSGHISARVLISHDDMARLFGDYASEELRHVPGLTVLNSLLDVITELEVEIVRRTGQRSDSGAPADMPWLFAFLSPGAAAERLHRIIQGGAEDLILGVLLEEWPYGITCTVDVNGLIADLDGRSAPAWVGRRLSVYPRALAADRLKALGASV</sequence>
<dbReference type="RefSeq" id="WP_203970575.1">
    <property type="nucleotide sequence ID" value="NZ_BAAAKY010000005.1"/>
</dbReference>
<feature type="region of interest" description="Disordered" evidence="1">
    <location>
        <begin position="78"/>
        <end position="219"/>
    </location>
</feature>
<dbReference type="AlphaFoldDB" id="A0A8J3UJU8"/>
<accession>A0A8J3UJU8</accession>
<feature type="compositionally biased region" description="Polar residues" evidence="1">
    <location>
        <begin position="84"/>
        <end position="116"/>
    </location>
</feature>
<feature type="compositionally biased region" description="Basic and acidic residues" evidence="1">
    <location>
        <begin position="163"/>
        <end position="183"/>
    </location>
</feature>
<evidence type="ECO:0000256" key="3">
    <source>
        <dbReference type="SAM" id="SignalP"/>
    </source>
</evidence>
<feature type="compositionally biased region" description="Basic and acidic residues" evidence="1">
    <location>
        <begin position="130"/>
        <end position="149"/>
    </location>
</feature>
<evidence type="ECO:0000256" key="1">
    <source>
        <dbReference type="SAM" id="MobiDB-lite"/>
    </source>
</evidence>
<dbReference type="Proteomes" id="UP000644610">
    <property type="component" value="Unassembled WGS sequence"/>
</dbReference>
<protein>
    <submittedName>
        <fullName evidence="4">Uncharacterized protein</fullName>
    </submittedName>
</protein>
<keyword evidence="2" id="KW-0472">Membrane</keyword>
<name>A0A8J3UJU8_9ACTN</name>
<feature type="compositionally biased region" description="Basic residues" evidence="1">
    <location>
        <begin position="120"/>
        <end position="129"/>
    </location>
</feature>
<keyword evidence="2" id="KW-0812">Transmembrane</keyword>
<keyword evidence="5" id="KW-1185">Reference proteome</keyword>
<feature type="signal peptide" evidence="3">
    <location>
        <begin position="1"/>
        <end position="30"/>
    </location>
</feature>
<evidence type="ECO:0000313" key="4">
    <source>
        <dbReference type="EMBL" id="GII43604.1"/>
    </source>
</evidence>
<comment type="caution">
    <text evidence="4">The sequence shown here is derived from an EMBL/GenBank/DDBJ whole genome shotgun (WGS) entry which is preliminary data.</text>
</comment>
<gene>
    <name evidence="4" type="ORF">Psi02_00280</name>
</gene>
<feature type="transmembrane region" description="Helical" evidence="2">
    <location>
        <begin position="227"/>
        <end position="245"/>
    </location>
</feature>
<evidence type="ECO:0000256" key="2">
    <source>
        <dbReference type="SAM" id="Phobius"/>
    </source>
</evidence>
<evidence type="ECO:0000313" key="5">
    <source>
        <dbReference type="Proteomes" id="UP000644610"/>
    </source>
</evidence>
<dbReference type="EMBL" id="BOOQ01000001">
    <property type="protein sequence ID" value="GII43604.1"/>
    <property type="molecule type" value="Genomic_DNA"/>
</dbReference>
<reference evidence="4" key="1">
    <citation type="submission" date="2021-01" db="EMBL/GenBank/DDBJ databases">
        <title>Whole genome shotgun sequence of Planotetraspora silvatica NBRC 100141.</title>
        <authorList>
            <person name="Komaki H."/>
            <person name="Tamura T."/>
        </authorList>
    </citation>
    <scope>NUCLEOTIDE SEQUENCE</scope>
    <source>
        <strain evidence="4">NBRC 100141</strain>
    </source>
</reference>
<proteinExistence type="predicted"/>